<evidence type="ECO:0000313" key="4">
    <source>
        <dbReference type="Proteomes" id="UP001194714"/>
    </source>
</evidence>
<keyword evidence="4" id="KW-1185">Reference proteome</keyword>
<dbReference type="Proteomes" id="UP001194714">
    <property type="component" value="Unassembled WGS sequence"/>
</dbReference>
<keyword evidence="1" id="KW-0328">Glycosyltransferase</keyword>
<dbReference type="EMBL" id="JAAEJV010000039">
    <property type="protein sequence ID" value="MBF5059757.1"/>
    <property type="molecule type" value="Genomic_DNA"/>
</dbReference>
<dbReference type="Pfam" id="PF01075">
    <property type="entry name" value="Glyco_transf_9"/>
    <property type="match status" value="1"/>
</dbReference>
<reference evidence="3 4" key="1">
    <citation type="submission" date="2020-01" db="EMBL/GenBank/DDBJ databases">
        <title>Draft genome sequence of Cand. Neptunochlamydia vexilliferae K9.</title>
        <authorList>
            <person name="Schulz F."/>
            <person name="Koestlbacher S."/>
            <person name="Wascher F."/>
            <person name="Pizzetti I."/>
            <person name="Horn M."/>
        </authorList>
    </citation>
    <scope>NUCLEOTIDE SEQUENCE [LARGE SCALE GENOMIC DNA]</scope>
    <source>
        <strain evidence="3 4">K9</strain>
    </source>
</reference>
<dbReference type="PANTHER" id="PTHR30160">
    <property type="entry name" value="TETRAACYLDISACCHARIDE 4'-KINASE-RELATED"/>
    <property type="match status" value="1"/>
</dbReference>
<evidence type="ECO:0000256" key="2">
    <source>
        <dbReference type="ARBA" id="ARBA00022679"/>
    </source>
</evidence>
<organism evidence="3 4">
    <name type="scientific">Candidatus Neptunichlamydia vexilliferae</name>
    <dbReference type="NCBI Taxonomy" id="1651774"/>
    <lineage>
        <taxon>Bacteria</taxon>
        <taxon>Pseudomonadati</taxon>
        <taxon>Chlamydiota</taxon>
        <taxon>Chlamydiia</taxon>
        <taxon>Parachlamydiales</taxon>
        <taxon>Simkaniaceae</taxon>
        <taxon>Candidatus Neptunichlamydia</taxon>
    </lineage>
</organism>
<evidence type="ECO:0000313" key="3">
    <source>
        <dbReference type="EMBL" id="MBF5059757.1"/>
    </source>
</evidence>
<accession>A0ABS0B068</accession>
<name>A0ABS0B068_9BACT</name>
<dbReference type="SUPFAM" id="SSF53756">
    <property type="entry name" value="UDP-Glycosyltransferase/glycogen phosphorylase"/>
    <property type="match status" value="1"/>
</dbReference>
<comment type="caution">
    <text evidence="3">The sequence shown here is derived from an EMBL/GenBank/DDBJ whole genome shotgun (WGS) entry which is preliminary data.</text>
</comment>
<keyword evidence="2" id="KW-0808">Transferase</keyword>
<dbReference type="Gene3D" id="3.40.50.2000">
    <property type="entry name" value="Glycogen Phosphorylase B"/>
    <property type="match status" value="1"/>
</dbReference>
<dbReference type="RefSeq" id="WP_194848068.1">
    <property type="nucleotide sequence ID" value="NZ_JAAEJV010000039.1"/>
</dbReference>
<dbReference type="CDD" id="cd03789">
    <property type="entry name" value="GT9_LPS_heptosyltransferase"/>
    <property type="match status" value="1"/>
</dbReference>
<sequence>MKQAAVLCGSGIGDGLLMMVAAHHLRKGGYAPTIFHDHHKELSLLFEGYPFAPYPDNLEETLRNFDRVIVENDNSKRAWDLFALRDAKKLTNLTFFFPTPCRKMVEGDVLFDPKKPIASNLAMACHKTLGTDLSKENNLSVPEEKTFQKYPKRVVIHPTSNDPKRNWKKEQFLTLAKQLENEGYTVSFCVAPDEKSGWDGVLLPSFKNLKEVAAYLYESGFLVGNDSGIGHLASSLGIPTLTISGNPKRVRLWRPDWALGKVATLPFPLPNFKGINMRVRENHWQRFVSVGKVFKTFQELADESRRHLF</sequence>
<gene>
    <name evidence="3" type="ORF">NEPTK9_001274</name>
</gene>
<proteinExistence type="predicted"/>
<protein>
    <submittedName>
        <fullName evidence="3">Uncharacterized protein</fullName>
    </submittedName>
</protein>
<dbReference type="InterPro" id="IPR051199">
    <property type="entry name" value="LPS_LOS_Heptosyltrfase"/>
</dbReference>
<dbReference type="InterPro" id="IPR002201">
    <property type="entry name" value="Glyco_trans_9"/>
</dbReference>
<evidence type="ECO:0000256" key="1">
    <source>
        <dbReference type="ARBA" id="ARBA00022676"/>
    </source>
</evidence>